<sequence>MHLTAYFISVQANELDNYFRGSEEHLYMAECYSQNKDEVIFGFANSSTELYIKASFNPKYSFLSFHSNQSRANRNSVELFTELLDKQVEGVSEINNERAFTIDFTGGYRLLFKLFGNRSNIILYKEKELISLFRNDLQADKDLSLADLGTVLDLSTEGIIDRLEDGKPPIVLWDKDILKVFKKRIQGIEEINDQAEIALSLHDELSEAEEYSVIFDPEKSNYILSLLDPKHYENDNVKFSTRDPLEASTKLFYSFIGIFALSELKKKINSYIDKRLKQTRSYIKKSEKRLEYLEGEARFRQFGDIIMANMHNISPGIKKVELQDFYNNNEMVEIPLKKGLSPQKNAENYYRKAKNQEKEIEMLLEKIEESNERIDELDSLKKFVQNENDLKALKKTVKNLGLDSRGRQTEIIKPYKPYEKDGFQIWVGKNASSNDELSLKYGYKEDLWLHAKDVPGSHVLIKHQSGREIPKTVIEFAAALAAKYSKRKNDTLCPVIVTPKKYIRKVKGSPAGAVMVDKEEAVLMIEPAP</sequence>
<dbReference type="InterPro" id="IPR008532">
    <property type="entry name" value="NFACT_RNA-bd"/>
</dbReference>
<dbReference type="GO" id="GO:0043023">
    <property type="term" value="F:ribosomal large subunit binding"/>
    <property type="evidence" value="ECO:0007669"/>
    <property type="project" value="TreeGrafter"/>
</dbReference>
<keyword evidence="4" id="KW-1185">Reference proteome</keyword>
<dbReference type="PANTHER" id="PTHR15239">
    <property type="entry name" value="NUCLEAR EXPORT MEDIATOR FACTOR NEMF"/>
    <property type="match status" value="1"/>
</dbReference>
<dbReference type="EMBL" id="CP028923">
    <property type="protein sequence ID" value="QCK14785.1"/>
    <property type="molecule type" value="Genomic_DNA"/>
</dbReference>
<evidence type="ECO:0000256" key="1">
    <source>
        <dbReference type="SAM" id="Coils"/>
    </source>
</evidence>
<evidence type="ECO:0000313" key="4">
    <source>
        <dbReference type="Proteomes" id="UP000298616"/>
    </source>
</evidence>
<organism evidence="3 4">
    <name type="scientific">Mangrovivirga cuniculi</name>
    <dbReference type="NCBI Taxonomy" id="2715131"/>
    <lineage>
        <taxon>Bacteria</taxon>
        <taxon>Pseudomonadati</taxon>
        <taxon>Bacteroidota</taxon>
        <taxon>Cytophagia</taxon>
        <taxon>Cytophagales</taxon>
        <taxon>Mangrovivirgaceae</taxon>
        <taxon>Mangrovivirga</taxon>
    </lineage>
</organism>
<dbReference type="GO" id="GO:1990112">
    <property type="term" value="C:RQC complex"/>
    <property type="evidence" value="ECO:0007669"/>
    <property type="project" value="TreeGrafter"/>
</dbReference>
<feature type="coiled-coil region" evidence="1">
    <location>
        <begin position="346"/>
        <end position="387"/>
    </location>
</feature>
<accession>A0A4D7JVE3</accession>
<feature type="domain" description="NFACT RNA-binding" evidence="2">
    <location>
        <begin position="419"/>
        <end position="515"/>
    </location>
</feature>
<dbReference type="AlphaFoldDB" id="A0A4D7JVE3"/>
<dbReference type="GO" id="GO:0000049">
    <property type="term" value="F:tRNA binding"/>
    <property type="evidence" value="ECO:0007669"/>
    <property type="project" value="TreeGrafter"/>
</dbReference>
<dbReference type="PANTHER" id="PTHR15239:SF6">
    <property type="entry name" value="RIBOSOME QUALITY CONTROL COMPLEX SUBUNIT NEMF"/>
    <property type="match status" value="1"/>
</dbReference>
<protein>
    <recommendedName>
        <fullName evidence="2">NFACT RNA-binding domain-containing protein</fullName>
    </recommendedName>
</protein>
<dbReference type="OrthoDB" id="9766163at2"/>
<dbReference type="Pfam" id="PF05833">
    <property type="entry name" value="NFACT_N"/>
    <property type="match status" value="1"/>
</dbReference>
<keyword evidence="1" id="KW-0175">Coiled coil</keyword>
<reference evidence="3 4" key="1">
    <citation type="submission" date="2018-04" db="EMBL/GenBank/DDBJ databases">
        <title>Complete genome uncultured novel isolate.</title>
        <authorList>
            <person name="Merlino G."/>
        </authorList>
    </citation>
    <scope>NUCLEOTIDE SEQUENCE [LARGE SCALE GENOMIC DNA]</scope>
    <source>
        <strain evidence="4">R1DC9</strain>
    </source>
</reference>
<proteinExistence type="predicted"/>
<dbReference type="RefSeq" id="WP_137090372.1">
    <property type="nucleotide sequence ID" value="NZ_CP028923.1"/>
</dbReference>
<gene>
    <name evidence="3" type="ORF">DCC35_08540</name>
</gene>
<evidence type="ECO:0000313" key="3">
    <source>
        <dbReference type="EMBL" id="QCK14785.1"/>
    </source>
</evidence>
<dbReference type="KEGG" id="fpf:DCC35_08540"/>
<evidence type="ECO:0000259" key="2">
    <source>
        <dbReference type="Pfam" id="PF05670"/>
    </source>
</evidence>
<dbReference type="Proteomes" id="UP000298616">
    <property type="component" value="Chromosome"/>
</dbReference>
<dbReference type="GO" id="GO:0072344">
    <property type="term" value="P:rescue of stalled ribosome"/>
    <property type="evidence" value="ECO:0007669"/>
    <property type="project" value="TreeGrafter"/>
</dbReference>
<dbReference type="Pfam" id="PF05670">
    <property type="entry name" value="NFACT-R_1"/>
    <property type="match status" value="1"/>
</dbReference>
<dbReference type="Gene3D" id="2.30.310.10">
    <property type="entry name" value="ibrinogen binding protein from staphylococcus aureus domain"/>
    <property type="match status" value="1"/>
</dbReference>
<dbReference type="InterPro" id="IPR051608">
    <property type="entry name" value="RQC_Subunit_NEMF"/>
</dbReference>
<name>A0A4D7JVE3_9BACT</name>